<evidence type="ECO:0000256" key="2">
    <source>
        <dbReference type="ARBA" id="ARBA00022729"/>
    </source>
</evidence>
<gene>
    <name evidence="5" type="ORF">HII17_09130</name>
</gene>
<protein>
    <submittedName>
        <fullName evidence="5">Transporter substrate-binding domain-containing protein</fullName>
    </submittedName>
</protein>
<dbReference type="PANTHER" id="PTHR35936">
    <property type="entry name" value="MEMBRANE-BOUND LYTIC MUREIN TRANSGLYCOSYLASE F"/>
    <property type="match status" value="1"/>
</dbReference>
<evidence type="ECO:0000256" key="3">
    <source>
        <dbReference type="SAM" id="SignalP"/>
    </source>
</evidence>
<dbReference type="EMBL" id="JABBXH010000003">
    <property type="protein sequence ID" value="NMP31724.1"/>
    <property type="molecule type" value="Genomic_DNA"/>
</dbReference>
<dbReference type="Gene3D" id="3.40.190.10">
    <property type="entry name" value="Periplasmic binding protein-like II"/>
    <property type="match status" value="2"/>
</dbReference>
<dbReference type="PANTHER" id="PTHR35936:SF25">
    <property type="entry name" value="ABC TRANSPORTER SUBSTRATE-BINDING PROTEIN"/>
    <property type="match status" value="1"/>
</dbReference>
<proteinExistence type="inferred from homology"/>
<dbReference type="SMART" id="SM00062">
    <property type="entry name" value="PBPb"/>
    <property type="match status" value="1"/>
</dbReference>
<comment type="caution">
    <text evidence="5">The sequence shown here is derived from an EMBL/GenBank/DDBJ whole genome shotgun (WGS) entry which is preliminary data.</text>
</comment>
<dbReference type="Pfam" id="PF00497">
    <property type="entry name" value="SBP_bac_3"/>
    <property type="match status" value="1"/>
</dbReference>
<name>A0A7Y0LCJ9_9GAMM</name>
<dbReference type="InterPro" id="IPR001638">
    <property type="entry name" value="Solute-binding_3/MltF_N"/>
</dbReference>
<accession>A0A7Y0LCJ9</accession>
<evidence type="ECO:0000256" key="1">
    <source>
        <dbReference type="ARBA" id="ARBA00010333"/>
    </source>
</evidence>
<keyword evidence="6" id="KW-1185">Reference proteome</keyword>
<dbReference type="Proteomes" id="UP000568664">
    <property type="component" value="Unassembled WGS sequence"/>
</dbReference>
<feature type="chain" id="PRO_5031162788" evidence="3">
    <location>
        <begin position="20"/>
        <end position="253"/>
    </location>
</feature>
<comment type="similarity">
    <text evidence="1">Belongs to the bacterial solute-binding protein 3 family.</text>
</comment>
<reference evidence="5 6" key="1">
    <citation type="submission" date="2020-04" db="EMBL/GenBank/DDBJ databases">
        <title>Thalassotalea sp. M1531, isolated from the surface of marine red alga.</title>
        <authorList>
            <person name="Pang L."/>
            <person name="Lu D.-C."/>
        </authorList>
    </citation>
    <scope>NUCLEOTIDE SEQUENCE [LARGE SCALE GENOMIC DNA]</scope>
    <source>
        <strain evidence="5 6">M1531</strain>
    </source>
</reference>
<dbReference type="AlphaFoldDB" id="A0A7Y0LCJ9"/>
<evidence type="ECO:0000259" key="4">
    <source>
        <dbReference type="SMART" id="SM00062"/>
    </source>
</evidence>
<evidence type="ECO:0000313" key="6">
    <source>
        <dbReference type="Proteomes" id="UP000568664"/>
    </source>
</evidence>
<keyword evidence="2 3" id="KW-0732">Signal</keyword>
<evidence type="ECO:0000313" key="5">
    <source>
        <dbReference type="EMBL" id="NMP31724.1"/>
    </source>
</evidence>
<organism evidence="5 6">
    <name type="scientific">Thalassotalea algicola</name>
    <dbReference type="NCBI Taxonomy" id="2716224"/>
    <lineage>
        <taxon>Bacteria</taxon>
        <taxon>Pseudomonadati</taxon>
        <taxon>Pseudomonadota</taxon>
        <taxon>Gammaproteobacteria</taxon>
        <taxon>Alteromonadales</taxon>
        <taxon>Colwelliaceae</taxon>
        <taxon>Thalassotalea</taxon>
    </lineage>
</organism>
<feature type="signal peptide" evidence="3">
    <location>
        <begin position="1"/>
        <end position="19"/>
    </location>
</feature>
<feature type="domain" description="Solute-binding protein family 3/N-terminal" evidence="4">
    <location>
        <begin position="21"/>
        <end position="249"/>
    </location>
</feature>
<dbReference type="SUPFAM" id="SSF53850">
    <property type="entry name" value="Periplasmic binding protein-like II"/>
    <property type="match status" value="1"/>
</dbReference>
<sequence>MRKQLISLFCFLLSISSYANTVSIRADYWYPMNGKPGSENPGYMIEFARLIFGRHGYDIDYQLMPWQRAVTETEAGKFDCVVGAYHDDAPSFVFPKESWGRVTTAIYVRDEDEFIYTDIDSLTNRTIGIIEGYAYSAEDINKAIELNEYKFSAVTGAEPLSANIQKLLHGRIDTIIENPAVMSVTMHELNLSGKIKLAGYVGQPSNMYIACSPANKKSLNLIKIVDEGTKTLRRSGELQQILQNYGLNDWQKN</sequence>